<dbReference type="OrthoDB" id="9773856at2"/>
<dbReference type="InterPro" id="IPR004843">
    <property type="entry name" value="Calcineurin-like_PHP"/>
</dbReference>
<reference evidence="3" key="1">
    <citation type="submission" date="2017-01" db="EMBL/GenBank/DDBJ databases">
        <authorList>
            <person name="Varghese N."/>
            <person name="Submissions S."/>
        </authorList>
    </citation>
    <scope>NUCLEOTIDE SEQUENCE [LARGE SCALE GENOMIC DNA]</scope>
    <source>
        <strain evidence="3">DSM 18714</strain>
    </source>
</reference>
<dbReference type="Proteomes" id="UP000186098">
    <property type="component" value="Unassembled WGS sequence"/>
</dbReference>
<dbReference type="SUPFAM" id="SSF56300">
    <property type="entry name" value="Metallo-dependent phosphatases"/>
    <property type="match status" value="1"/>
</dbReference>
<dbReference type="InterPro" id="IPR050535">
    <property type="entry name" value="DNA_Repair-Maintenance_Comp"/>
</dbReference>
<dbReference type="Gene3D" id="3.60.21.10">
    <property type="match status" value="1"/>
</dbReference>
<dbReference type="GO" id="GO:0004527">
    <property type="term" value="F:exonuclease activity"/>
    <property type="evidence" value="ECO:0007669"/>
    <property type="project" value="UniProtKB-KW"/>
</dbReference>
<proteinExistence type="predicted"/>
<sequence length="377" mass="40421">MTAFRFIHSADLHLGRRFGNLPEEIRGRLVEARHAALGTLAATARAQGAQHILLAGDTFDSETPTDPVWRQALAAMADSPAHWWVLPGNHDSLGAETLWQRLAAHAPKNVHVLHDIDPVELAPGAMLLPAPLPRRRPGRDLTAWMPGCATDPRALRIGLAHGAVRDFSEDGAGAEGIIPPDRAETAGLDYLALGDWHGQMTLSPRCAYAGTPEQDGFRHAARGGCLAVTLDGPGAPPRIARVETGRFLWLDLALELLPGLCPETELTRLLPGPGPARRDILVRLQAQGRAGLAEQQTLRRTAARLSPEFCHFVLETADLATEFDAADLDAIDHGGALRAAAETLAQESRDDRLAAADRAIAAGALNRLYGMLQGEAE</sequence>
<keyword evidence="2" id="KW-0378">Hydrolase</keyword>
<evidence type="ECO:0000313" key="3">
    <source>
        <dbReference type="Proteomes" id="UP000186098"/>
    </source>
</evidence>
<keyword evidence="3" id="KW-1185">Reference proteome</keyword>
<dbReference type="InterPro" id="IPR029052">
    <property type="entry name" value="Metallo-depent_PP-like"/>
</dbReference>
<dbReference type="AlphaFoldDB" id="A0A1N7KPF5"/>
<dbReference type="Pfam" id="PF00149">
    <property type="entry name" value="Metallophos"/>
    <property type="match status" value="1"/>
</dbReference>
<dbReference type="RefSeq" id="WP_076363745.1">
    <property type="nucleotide sequence ID" value="NZ_FTOM01000002.1"/>
</dbReference>
<keyword evidence="2" id="KW-0269">Exonuclease</keyword>
<gene>
    <name evidence="2" type="ORF">SAMN05421795_10221</name>
</gene>
<dbReference type="PANTHER" id="PTHR30337">
    <property type="entry name" value="COMPONENT OF ATP-DEPENDENT DSDNA EXONUCLEASE"/>
    <property type="match status" value="1"/>
</dbReference>
<dbReference type="InterPro" id="IPR014577">
    <property type="entry name" value="UCP033093_metalloPase"/>
</dbReference>
<dbReference type="PANTHER" id="PTHR30337:SF0">
    <property type="entry name" value="NUCLEASE SBCCD SUBUNIT D"/>
    <property type="match status" value="1"/>
</dbReference>
<dbReference type="STRING" id="407234.SAMN05421795_10221"/>
<evidence type="ECO:0000259" key="1">
    <source>
        <dbReference type="Pfam" id="PF00149"/>
    </source>
</evidence>
<keyword evidence="2" id="KW-0540">Nuclease</keyword>
<accession>A0A1N7KPF5</accession>
<organism evidence="2 3">
    <name type="scientific">Phaeovulum vinaykumarii</name>
    <dbReference type="NCBI Taxonomy" id="407234"/>
    <lineage>
        <taxon>Bacteria</taxon>
        <taxon>Pseudomonadati</taxon>
        <taxon>Pseudomonadota</taxon>
        <taxon>Alphaproteobacteria</taxon>
        <taxon>Rhodobacterales</taxon>
        <taxon>Paracoccaceae</taxon>
        <taxon>Phaeovulum</taxon>
    </lineage>
</organism>
<evidence type="ECO:0000313" key="2">
    <source>
        <dbReference type="EMBL" id="SIS63522.1"/>
    </source>
</evidence>
<dbReference type="EMBL" id="FTOM01000002">
    <property type="protein sequence ID" value="SIS63522.1"/>
    <property type="molecule type" value="Genomic_DNA"/>
</dbReference>
<feature type="domain" description="Calcineurin-like phosphoesterase" evidence="1">
    <location>
        <begin position="4"/>
        <end position="163"/>
    </location>
</feature>
<dbReference type="PIRSF" id="PIRSF033093">
    <property type="entry name" value="UCP_ML1119"/>
    <property type="match status" value="1"/>
</dbReference>
<protein>
    <submittedName>
        <fullName evidence="2">DNA repair exonuclease SbcCD nuclease subunit</fullName>
    </submittedName>
</protein>
<name>A0A1N7KPF5_9RHOB</name>